<reference evidence="2 3" key="1">
    <citation type="submission" date="2010-12" db="EMBL/GenBank/DDBJ databases">
        <title>Complete sequence of Desulfurispirillum indicum S5.</title>
        <authorList>
            <consortium name="US DOE Joint Genome Institute"/>
            <person name="Lucas S."/>
            <person name="Copeland A."/>
            <person name="Lapidus A."/>
            <person name="Cheng J.-F."/>
            <person name="Goodwin L."/>
            <person name="Pitluck S."/>
            <person name="Chertkov O."/>
            <person name="Held B."/>
            <person name="Detter J.C."/>
            <person name="Han C."/>
            <person name="Tapia R."/>
            <person name="Land M."/>
            <person name="Hauser L."/>
            <person name="Kyrpides N."/>
            <person name="Ivanova N."/>
            <person name="Mikhailova N."/>
            <person name="Haggblom M."/>
            <person name="Rauschenbach I."/>
            <person name="Bini E."/>
            <person name="Woyke T."/>
        </authorList>
    </citation>
    <scope>NUCLEOTIDE SEQUENCE [LARGE SCALE GENOMIC DNA]</scope>
    <source>
        <strain evidence="3">ATCC BAA-1389 / DSM 22839 / S5</strain>
    </source>
</reference>
<gene>
    <name evidence="2" type="ordered locus">Selin_1020</name>
</gene>
<sequence length="93" mass="11248">MGAQTGLILYLVFVVGWMLFGFYRLAYRREFKRFVTWAMIICACLLWFHYYPVVGDLLQEKYRARLMTPLTILFLFLFTTSGPFMTARWKRRK</sequence>
<keyword evidence="1" id="KW-1133">Transmembrane helix</keyword>
<dbReference type="HOGENOM" id="CLU_2394938_0_0_0"/>
<dbReference type="Proteomes" id="UP000002572">
    <property type="component" value="Chromosome"/>
</dbReference>
<dbReference type="KEGG" id="din:Selin_1020"/>
<dbReference type="AlphaFoldDB" id="E6W3G2"/>
<evidence type="ECO:0000313" key="3">
    <source>
        <dbReference type="Proteomes" id="UP000002572"/>
    </source>
</evidence>
<dbReference type="EMBL" id="CP002432">
    <property type="protein sequence ID" value="ADU65755.1"/>
    <property type="molecule type" value="Genomic_DNA"/>
</dbReference>
<keyword evidence="3" id="KW-1185">Reference proteome</keyword>
<proteinExistence type="predicted"/>
<organism evidence="2 3">
    <name type="scientific">Desulfurispirillum indicum (strain ATCC BAA-1389 / DSM 22839 / S5)</name>
    <dbReference type="NCBI Taxonomy" id="653733"/>
    <lineage>
        <taxon>Bacteria</taxon>
        <taxon>Pseudomonadati</taxon>
        <taxon>Chrysiogenota</taxon>
        <taxon>Chrysiogenia</taxon>
        <taxon>Chrysiogenales</taxon>
        <taxon>Chrysiogenaceae</taxon>
        <taxon>Desulfurispirillum</taxon>
    </lineage>
</organism>
<feature type="transmembrane region" description="Helical" evidence="1">
    <location>
        <begin position="34"/>
        <end position="54"/>
    </location>
</feature>
<dbReference type="InParanoid" id="E6W3G2"/>
<evidence type="ECO:0000313" key="2">
    <source>
        <dbReference type="EMBL" id="ADU65755.1"/>
    </source>
</evidence>
<accession>E6W3G2</accession>
<keyword evidence="1" id="KW-0812">Transmembrane</keyword>
<feature type="transmembrane region" description="Helical" evidence="1">
    <location>
        <begin position="6"/>
        <end position="27"/>
    </location>
</feature>
<feature type="transmembrane region" description="Helical" evidence="1">
    <location>
        <begin position="66"/>
        <end position="87"/>
    </location>
</feature>
<dbReference type="STRING" id="653733.Selin_1020"/>
<dbReference type="RefSeq" id="WP_013505637.1">
    <property type="nucleotide sequence ID" value="NC_014836.1"/>
</dbReference>
<protein>
    <submittedName>
        <fullName evidence="2">Uncharacterized protein</fullName>
    </submittedName>
</protein>
<name>E6W3G2_DESIS</name>
<keyword evidence="1" id="KW-0472">Membrane</keyword>
<evidence type="ECO:0000256" key="1">
    <source>
        <dbReference type="SAM" id="Phobius"/>
    </source>
</evidence>